<dbReference type="PROSITE" id="PS00758">
    <property type="entry name" value="ARGE_DAPE_CPG2_1"/>
    <property type="match status" value="1"/>
</dbReference>
<comment type="cofactor">
    <cofactor evidence="15">
        <name>Zn(2+)</name>
        <dbReference type="ChEBI" id="CHEBI:29105"/>
    </cofactor>
    <cofactor evidence="15">
        <name>Co(2+)</name>
        <dbReference type="ChEBI" id="CHEBI:48828"/>
    </cofactor>
    <text evidence="15">Binds 2 Zn(2+) or Co(2+) ions per subunit.</text>
</comment>
<keyword evidence="7 15" id="KW-0479">Metal-binding</keyword>
<dbReference type="GO" id="GO:0008777">
    <property type="term" value="F:acetylornithine deacetylase activity"/>
    <property type="evidence" value="ECO:0007669"/>
    <property type="project" value="TreeGrafter"/>
</dbReference>
<dbReference type="SUPFAM" id="SSF55031">
    <property type="entry name" value="Bacterial exopeptidase dimerisation domain"/>
    <property type="match status" value="1"/>
</dbReference>
<dbReference type="SUPFAM" id="SSF53187">
    <property type="entry name" value="Zn-dependent exopeptidases"/>
    <property type="match status" value="1"/>
</dbReference>
<evidence type="ECO:0000256" key="12">
    <source>
        <dbReference type="ARBA" id="ARBA00023285"/>
    </source>
</evidence>
<evidence type="ECO:0000256" key="10">
    <source>
        <dbReference type="ARBA" id="ARBA00022915"/>
    </source>
</evidence>
<feature type="binding site" evidence="15">
    <location>
        <position position="363"/>
    </location>
    <ligand>
        <name>Zn(2+)</name>
        <dbReference type="ChEBI" id="CHEBI:29105"/>
        <label>2</label>
    </ligand>
</feature>
<dbReference type="EC" id="3.5.1.18" evidence="4 15"/>
<dbReference type="HAMAP" id="MF_01690">
    <property type="entry name" value="DapE"/>
    <property type="match status" value="1"/>
</dbReference>
<dbReference type="Proteomes" id="UP000198755">
    <property type="component" value="Unassembled WGS sequence"/>
</dbReference>
<evidence type="ECO:0000256" key="15">
    <source>
        <dbReference type="HAMAP-Rule" id="MF_01690"/>
    </source>
</evidence>
<dbReference type="PANTHER" id="PTHR43808">
    <property type="entry name" value="ACETYLORNITHINE DEACETYLASE"/>
    <property type="match status" value="1"/>
</dbReference>
<gene>
    <name evidence="15" type="primary">dapE</name>
    <name evidence="17" type="ORF">SAMN05444581_11623</name>
</gene>
<feature type="active site" description="Proton acceptor" evidence="15">
    <location>
        <position position="143"/>
    </location>
</feature>
<evidence type="ECO:0000256" key="6">
    <source>
        <dbReference type="ARBA" id="ARBA00022605"/>
    </source>
</evidence>
<evidence type="ECO:0000256" key="13">
    <source>
        <dbReference type="ARBA" id="ARBA00031891"/>
    </source>
</evidence>
<evidence type="ECO:0000256" key="2">
    <source>
        <dbReference type="ARBA" id="ARBA00006746"/>
    </source>
</evidence>
<comment type="subunit">
    <text evidence="3 15">Homodimer.</text>
</comment>
<dbReference type="Pfam" id="PF01546">
    <property type="entry name" value="Peptidase_M20"/>
    <property type="match status" value="1"/>
</dbReference>
<dbReference type="STRING" id="1612308.SAMN05444581_11623"/>
<feature type="binding site" evidence="15">
    <location>
        <position position="172"/>
    </location>
    <ligand>
        <name>Zn(2+)</name>
        <dbReference type="ChEBI" id="CHEBI:29105"/>
        <label>1</label>
    </ligand>
</feature>
<protein>
    <recommendedName>
        <fullName evidence="5 15">Succinyl-diaminopimelate desuccinylase</fullName>
        <shortName evidence="15">SDAP desuccinylase</shortName>
        <ecNumber evidence="4 15">3.5.1.18</ecNumber>
    </recommendedName>
    <alternativeName>
        <fullName evidence="13 15">N-succinyl-LL-2,6-diaminoheptanedioate amidohydrolase</fullName>
    </alternativeName>
</protein>
<dbReference type="EMBL" id="FOSN01000016">
    <property type="protein sequence ID" value="SFK71115.1"/>
    <property type="molecule type" value="Genomic_DNA"/>
</dbReference>
<accession>A0A1I4BQX5</accession>
<dbReference type="GO" id="GO:0008270">
    <property type="term" value="F:zinc ion binding"/>
    <property type="evidence" value="ECO:0007669"/>
    <property type="project" value="UniProtKB-UniRule"/>
</dbReference>
<evidence type="ECO:0000256" key="4">
    <source>
        <dbReference type="ARBA" id="ARBA00011921"/>
    </source>
</evidence>
<evidence type="ECO:0000313" key="17">
    <source>
        <dbReference type="EMBL" id="SFK71115.1"/>
    </source>
</evidence>
<dbReference type="OrthoDB" id="9809784at2"/>
<evidence type="ECO:0000313" key="18">
    <source>
        <dbReference type="Proteomes" id="UP000198755"/>
    </source>
</evidence>
<dbReference type="RefSeq" id="WP_091685286.1">
    <property type="nucleotide sequence ID" value="NZ_FOSN01000016.1"/>
</dbReference>
<evidence type="ECO:0000256" key="11">
    <source>
        <dbReference type="ARBA" id="ARBA00023154"/>
    </source>
</evidence>
<comment type="similarity">
    <text evidence="2 15">Belongs to the peptidase M20A family. DapE subfamily.</text>
</comment>
<evidence type="ECO:0000256" key="8">
    <source>
        <dbReference type="ARBA" id="ARBA00022801"/>
    </source>
</evidence>
<feature type="domain" description="Peptidase M20 dimerisation" evidence="16">
    <location>
        <begin position="185"/>
        <end position="289"/>
    </location>
</feature>
<evidence type="ECO:0000256" key="14">
    <source>
        <dbReference type="ARBA" id="ARBA00051301"/>
    </source>
</evidence>
<dbReference type="Gene3D" id="3.40.630.10">
    <property type="entry name" value="Zn peptidases"/>
    <property type="match status" value="2"/>
</dbReference>
<proteinExistence type="inferred from homology"/>
<dbReference type="InterPro" id="IPR001261">
    <property type="entry name" value="ArgE/DapE_CS"/>
</dbReference>
<dbReference type="CDD" id="cd03891">
    <property type="entry name" value="M20_DapE_proteobac"/>
    <property type="match status" value="1"/>
</dbReference>
<dbReference type="AlphaFoldDB" id="A0A1I4BQX5"/>
<dbReference type="GO" id="GO:0050897">
    <property type="term" value="F:cobalt ion binding"/>
    <property type="evidence" value="ECO:0007669"/>
    <property type="project" value="UniProtKB-UniRule"/>
</dbReference>
<evidence type="ECO:0000256" key="5">
    <source>
        <dbReference type="ARBA" id="ARBA00022391"/>
    </source>
</evidence>
<dbReference type="GO" id="GO:0006526">
    <property type="term" value="P:L-arginine biosynthetic process"/>
    <property type="evidence" value="ECO:0007669"/>
    <property type="project" value="TreeGrafter"/>
</dbReference>
<evidence type="ECO:0000256" key="3">
    <source>
        <dbReference type="ARBA" id="ARBA00011738"/>
    </source>
</evidence>
<dbReference type="InterPro" id="IPR002933">
    <property type="entry name" value="Peptidase_M20"/>
</dbReference>
<organism evidence="17 18">
    <name type="scientific">Methylocapsa palsarum</name>
    <dbReference type="NCBI Taxonomy" id="1612308"/>
    <lineage>
        <taxon>Bacteria</taxon>
        <taxon>Pseudomonadati</taxon>
        <taxon>Pseudomonadota</taxon>
        <taxon>Alphaproteobacteria</taxon>
        <taxon>Hyphomicrobiales</taxon>
        <taxon>Beijerinckiaceae</taxon>
        <taxon>Methylocapsa</taxon>
    </lineage>
</organism>
<dbReference type="GO" id="GO:0009014">
    <property type="term" value="F:succinyl-diaminopimelate desuccinylase activity"/>
    <property type="evidence" value="ECO:0007669"/>
    <property type="project" value="UniProtKB-UniRule"/>
</dbReference>
<dbReference type="PANTHER" id="PTHR43808:SF31">
    <property type="entry name" value="N-ACETYL-L-CITRULLINE DEACETYLASE"/>
    <property type="match status" value="1"/>
</dbReference>
<feature type="binding site" evidence="15">
    <location>
        <position position="72"/>
    </location>
    <ligand>
        <name>Zn(2+)</name>
        <dbReference type="ChEBI" id="CHEBI:29105"/>
        <label>1</label>
    </ligand>
</feature>
<feature type="binding site" evidence="15">
    <location>
        <position position="105"/>
    </location>
    <ligand>
        <name>Zn(2+)</name>
        <dbReference type="ChEBI" id="CHEBI:29105"/>
        <label>2</label>
    </ligand>
</feature>
<name>A0A1I4BQX5_9HYPH</name>
<evidence type="ECO:0000256" key="7">
    <source>
        <dbReference type="ARBA" id="ARBA00022723"/>
    </source>
</evidence>
<dbReference type="InterPro" id="IPR005941">
    <property type="entry name" value="DapE_proteobac"/>
</dbReference>
<evidence type="ECO:0000256" key="9">
    <source>
        <dbReference type="ARBA" id="ARBA00022833"/>
    </source>
</evidence>
<dbReference type="GO" id="GO:0009089">
    <property type="term" value="P:lysine biosynthetic process via diaminopimelate"/>
    <property type="evidence" value="ECO:0007669"/>
    <property type="project" value="UniProtKB-UniRule"/>
</dbReference>
<keyword evidence="12 15" id="KW-0170">Cobalt</keyword>
<evidence type="ECO:0000256" key="1">
    <source>
        <dbReference type="ARBA" id="ARBA00005130"/>
    </source>
</evidence>
<dbReference type="InterPro" id="IPR050072">
    <property type="entry name" value="Peptidase_M20A"/>
</dbReference>
<dbReference type="NCBIfam" id="TIGR01246">
    <property type="entry name" value="dapE_proteo"/>
    <property type="match status" value="1"/>
</dbReference>
<keyword evidence="18" id="KW-1185">Reference proteome</keyword>
<dbReference type="NCBIfam" id="NF009557">
    <property type="entry name" value="PRK13009.1"/>
    <property type="match status" value="1"/>
</dbReference>
<reference evidence="17 18" key="1">
    <citation type="submission" date="2016-10" db="EMBL/GenBank/DDBJ databases">
        <authorList>
            <person name="de Groot N.N."/>
        </authorList>
    </citation>
    <scope>NUCLEOTIDE SEQUENCE [LARGE SCALE GENOMIC DNA]</scope>
    <source>
        <strain evidence="17 18">NE2</strain>
    </source>
</reference>
<comment type="pathway">
    <text evidence="1 15">Amino-acid biosynthesis; L-lysine biosynthesis via DAP pathway; LL-2,6-diaminopimelate from (S)-tetrahydrodipicolinate (succinylase route): step 3/3.</text>
</comment>
<dbReference type="UniPathway" id="UPA00034">
    <property type="reaction ID" value="UER00021"/>
</dbReference>
<feature type="binding site" evidence="15">
    <location>
        <position position="144"/>
    </location>
    <ligand>
        <name>Zn(2+)</name>
        <dbReference type="ChEBI" id="CHEBI:29105"/>
        <label>2</label>
    </ligand>
</feature>
<comment type="function">
    <text evidence="15">Catalyzes the hydrolysis of N-succinyl-L,L-diaminopimelic acid (SDAP), forming succinate and LL-2,6-diaminopimelate (DAP), an intermediate involved in the bacterial biosynthesis of lysine and meso-diaminopimelic acid, an essential component of bacterial cell walls.</text>
</comment>
<keyword evidence="10 15" id="KW-0220">Diaminopimelate biosynthesis</keyword>
<evidence type="ECO:0000259" key="16">
    <source>
        <dbReference type="Pfam" id="PF07687"/>
    </source>
</evidence>
<keyword evidence="9 15" id="KW-0862">Zinc</keyword>
<feature type="active site" evidence="15">
    <location>
        <position position="74"/>
    </location>
</feature>
<sequence length="393" mass="41299">MSASAIDLCRALLRCPSVTPQDGGALGVLEAFLKAAGFATHRVVFSEPGTPDIDNLYARIGVTAPVLAFAGHTDVVPVGDPARWRFDPFGGEIAEGAIFGRGAADMKGAIAAFAAAAADFVGGHGSGYAEGKGSIAFLITGDEEGPALNGTQKLLAWAHERGERFDHCIVGEPSSRARLGDTIKIGRRGSLNGTLEAHGRQGHVAYPERAANPIPLLLRLLAALTAAPLDQGTAHFSASNLEVVSVDTGNPAFNVIPAQSRARFNIRFNDLWSAESLAAELRRRAAAAGGRTDGVGYDLTFEPCNAPSFITEPDAFTTLVAQAIRDKTGLTPELSTTGGTSDARFICAFCPVLEFGLPGATMHMVDEHVAVNDVKALAEIYKAVLERYFQPAD</sequence>
<dbReference type="InterPro" id="IPR036264">
    <property type="entry name" value="Bact_exopeptidase_dim_dom"/>
</dbReference>
<dbReference type="InterPro" id="IPR011650">
    <property type="entry name" value="Peptidase_M20_dimer"/>
</dbReference>
<keyword evidence="8 15" id="KW-0378">Hydrolase</keyword>
<dbReference type="GO" id="GO:0019877">
    <property type="term" value="P:diaminopimelate biosynthetic process"/>
    <property type="evidence" value="ECO:0007669"/>
    <property type="project" value="UniProtKB-UniRule"/>
</dbReference>
<keyword evidence="11 15" id="KW-0457">Lysine biosynthesis</keyword>
<feature type="binding site" evidence="15">
    <location>
        <position position="105"/>
    </location>
    <ligand>
        <name>Zn(2+)</name>
        <dbReference type="ChEBI" id="CHEBI:29105"/>
        <label>1</label>
    </ligand>
</feature>
<dbReference type="Pfam" id="PF07687">
    <property type="entry name" value="M20_dimer"/>
    <property type="match status" value="1"/>
</dbReference>
<comment type="catalytic activity">
    <reaction evidence="14 15">
        <text>N-succinyl-(2S,6S)-2,6-diaminopimelate + H2O = (2S,6S)-2,6-diaminopimelate + succinate</text>
        <dbReference type="Rhea" id="RHEA:22608"/>
        <dbReference type="ChEBI" id="CHEBI:15377"/>
        <dbReference type="ChEBI" id="CHEBI:30031"/>
        <dbReference type="ChEBI" id="CHEBI:57609"/>
        <dbReference type="ChEBI" id="CHEBI:58087"/>
        <dbReference type="EC" id="3.5.1.18"/>
    </reaction>
</comment>
<keyword evidence="6 15" id="KW-0028">Amino-acid biosynthesis</keyword>